<sequence length="126" mass="14149">MKYLLFVFLVLMVGCQDLNSGTHISRSSVEGVASHILSQNPDADFFVFEERIYLKKDNVDTSNIRRGEIAGKIESNLSPNLTFENLSATNIPINTKIYKLKNEKSLDRLIADIDGQLILYQVAIEG</sequence>
<dbReference type="RefSeq" id="WP_069329704.1">
    <property type="nucleotide sequence ID" value="NZ_MDER01000086.1"/>
</dbReference>
<dbReference type="AlphaFoldDB" id="A0A1E3KZ01"/>
<organism evidence="1 2">
    <name type="scientific">Paenibacillus nuruki</name>
    <dbReference type="NCBI Taxonomy" id="1886670"/>
    <lineage>
        <taxon>Bacteria</taxon>
        <taxon>Bacillati</taxon>
        <taxon>Bacillota</taxon>
        <taxon>Bacilli</taxon>
        <taxon>Bacillales</taxon>
        <taxon>Paenibacillaceae</taxon>
        <taxon>Paenibacillus</taxon>
    </lineage>
</organism>
<keyword evidence="2" id="KW-1185">Reference proteome</keyword>
<gene>
    <name evidence="1" type="ORF">PTI45_04411</name>
</gene>
<accession>A0A1E3KZ01</accession>
<evidence type="ECO:0000313" key="1">
    <source>
        <dbReference type="EMBL" id="ODP26571.1"/>
    </source>
</evidence>
<proteinExistence type="predicted"/>
<dbReference type="EMBL" id="MDER01000086">
    <property type="protein sequence ID" value="ODP26571.1"/>
    <property type="molecule type" value="Genomic_DNA"/>
</dbReference>
<dbReference type="Proteomes" id="UP000094578">
    <property type="component" value="Unassembled WGS sequence"/>
</dbReference>
<protein>
    <submittedName>
        <fullName evidence="1">Uncharacterized protein</fullName>
    </submittedName>
</protein>
<name>A0A1E3KZ01_9BACL</name>
<evidence type="ECO:0000313" key="2">
    <source>
        <dbReference type="Proteomes" id="UP000094578"/>
    </source>
</evidence>
<comment type="caution">
    <text evidence="1">The sequence shown here is derived from an EMBL/GenBank/DDBJ whole genome shotgun (WGS) entry which is preliminary data.</text>
</comment>
<dbReference type="PROSITE" id="PS51257">
    <property type="entry name" value="PROKAR_LIPOPROTEIN"/>
    <property type="match status" value="1"/>
</dbReference>
<reference evidence="1 2" key="1">
    <citation type="submission" date="2016-08" db="EMBL/GenBank/DDBJ databases">
        <title>Genome sequencing of Paenibacillus sp. TI45-13ar, isolated from Korean traditional nuruk.</title>
        <authorList>
            <person name="Kim S.-J."/>
        </authorList>
    </citation>
    <scope>NUCLEOTIDE SEQUENCE [LARGE SCALE GENOMIC DNA]</scope>
    <source>
        <strain evidence="1 2">TI45-13ar</strain>
    </source>
</reference>